<dbReference type="GO" id="GO:0007059">
    <property type="term" value="P:chromosome segregation"/>
    <property type="evidence" value="ECO:0007669"/>
    <property type="project" value="InterPro"/>
</dbReference>
<evidence type="ECO:0000256" key="7">
    <source>
        <dbReference type="ARBA" id="ARBA00022701"/>
    </source>
</evidence>
<evidence type="ECO:0000256" key="5">
    <source>
        <dbReference type="ARBA" id="ARBA00022490"/>
    </source>
</evidence>
<proteinExistence type="inferred from homology"/>
<dbReference type="GO" id="GO:0005876">
    <property type="term" value="C:spindle microtubule"/>
    <property type="evidence" value="ECO:0007669"/>
    <property type="project" value="InterPro"/>
</dbReference>
<dbReference type="GO" id="GO:0051301">
    <property type="term" value="P:cell division"/>
    <property type="evidence" value="ECO:0007669"/>
    <property type="project" value="UniProtKB-KW"/>
</dbReference>
<keyword evidence="4" id="KW-0158">Chromosome</keyword>
<dbReference type="Gene3D" id="6.10.250.1380">
    <property type="match status" value="1"/>
</dbReference>
<keyword evidence="6" id="KW-0132">Cell division</keyword>
<dbReference type="Proteomes" id="UP000813462">
    <property type="component" value="Unassembled WGS sequence"/>
</dbReference>
<feature type="domain" description="Ska2 N-terminal" evidence="14">
    <location>
        <begin position="8"/>
        <end position="117"/>
    </location>
</feature>
<evidence type="ECO:0000256" key="9">
    <source>
        <dbReference type="ARBA" id="ARBA00022838"/>
    </source>
</evidence>
<evidence type="ECO:0000256" key="2">
    <source>
        <dbReference type="ARBA" id="ARBA00004629"/>
    </source>
</evidence>
<evidence type="ECO:0000259" key="14">
    <source>
        <dbReference type="Pfam" id="PF16740"/>
    </source>
</evidence>
<dbReference type="InterPro" id="IPR026762">
    <property type="entry name" value="Ska2"/>
</dbReference>
<keyword evidence="12" id="KW-0137">Centromere</keyword>
<evidence type="ECO:0000256" key="3">
    <source>
        <dbReference type="ARBA" id="ARBA00010684"/>
    </source>
</evidence>
<gene>
    <name evidence="15" type="ORF">FEM48_Zijuj06G0064900</name>
</gene>
<sequence length="155" mass="17308">MGRSSEHHEATDGLVKLLTKANHDLTLVQNRLEREFQQIYPDNANPMKLVYRVKKIHEDVSALKEQCRELLSAKQDLIDKARTVLVGNRNALQRMQASMGIPLDDGDSSDSAFANFNQIIDEWTAQVRSGTGDDTHASGSEDVNELLFSAIIQSN</sequence>
<evidence type="ECO:0000256" key="12">
    <source>
        <dbReference type="ARBA" id="ARBA00023328"/>
    </source>
</evidence>
<keyword evidence="11" id="KW-0131">Cell cycle</keyword>
<evidence type="ECO:0000256" key="10">
    <source>
        <dbReference type="ARBA" id="ARBA00023212"/>
    </source>
</evidence>
<comment type="similarity">
    <text evidence="3">Belongs to the SKA2 family.</text>
</comment>
<dbReference type="PANTHER" id="PTHR32017">
    <property type="entry name" value="SPINDLE AND KINETOCHORE-ASSOCIATED PROTEIN 2"/>
    <property type="match status" value="1"/>
</dbReference>
<evidence type="ECO:0000313" key="15">
    <source>
        <dbReference type="EMBL" id="KAH7523935.1"/>
    </source>
</evidence>
<dbReference type="GO" id="GO:0008017">
    <property type="term" value="F:microtubule binding"/>
    <property type="evidence" value="ECO:0007669"/>
    <property type="project" value="InterPro"/>
</dbReference>
<organism evidence="15 16">
    <name type="scientific">Ziziphus jujuba var. spinosa</name>
    <dbReference type="NCBI Taxonomy" id="714518"/>
    <lineage>
        <taxon>Eukaryota</taxon>
        <taxon>Viridiplantae</taxon>
        <taxon>Streptophyta</taxon>
        <taxon>Embryophyta</taxon>
        <taxon>Tracheophyta</taxon>
        <taxon>Spermatophyta</taxon>
        <taxon>Magnoliopsida</taxon>
        <taxon>eudicotyledons</taxon>
        <taxon>Gunneridae</taxon>
        <taxon>Pentapetalae</taxon>
        <taxon>rosids</taxon>
        <taxon>fabids</taxon>
        <taxon>Rosales</taxon>
        <taxon>Rhamnaceae</taxon>
        <taxon>Paliureae</taxon>
        <taxon>Ziziphus</taxon>
    </lineage>
</organism>
<comment type="caution">
    <text evidence="15">The sequence shown here is derived from an EMBL/GenBank/DDBJ whole genome shotgun (WGS) entry which is preliminary data.</text>
</comment>
<evidence type="ECO:0000256" key="13">
    <source>
        <dbReference type="ARBA" id="ARBA00029651"/>
    </source>
</evidence>
<comment type="subcellular location">
    <subcellularLocation>
        <location evidence="2">Chromosome</location>
        <location evidence="2">Centromere</location>
        <location evidence="2">Kinetochore</location>
    </subcellularLocation>
    <subcellularLocation>
        <location evidence="1">Cytoplasm</location>
        <location evidence="1">Cytoskeleton</location>
        <location evidence="1">Spindle</location>
    </subcellularLocation>
</comment>
<keyword evidence="9" id="KW-0995">Kinetochore</keyword>
<keyword evidence="8" id="KW-0498">Mitosis</keyword>
<evidence type="ECO:0000256" key="1">
    <source>
        <dbReference type="ARBA" id="ARBA00004186"/>
    </source>
</evidence>
<dbReference type="PANTHER" id="PTHR32017:SF3">
    <property type="entry name" value="SPINDLE AND KINETOCHORE-ASSOCIATED PROTEIN 2"/>
    <property type="match status" value="1"/>
</dbReference>
<evidence type="ECO:0000256" key="4">
    <source>
        <dbReference type="ARBA" id="ARBA00022454"/>
    </source>
</evidence>
<evidence type="ECO:0000256" key="11">
    <source>
        <dbReference type="ARBA" id="ARBA00023306"/>
    </source>
</evidence>
<protein>
    <recommendedName>
        <fullName evidence="13">Protein FAM33A</fullName>
    </recommendedName>
</protein>
<dbReference type="AlphaFoldDB" id="A0A978V7Q0"/>
<dbReference type="GO" id="GO:0000278">
    <property type="term" value="P:mitotic cell cycle"/>
    <property type="evidence" value="ECO:0007669"/>
    <property type="project" value="TreeGrafter"/>
</dbReference>
<keyword evidence="7" id="KW-0493">Microtubule</keyword>
<keyword evidence="5" id="KW-0963">Cytoplasm</keyword>
<evidence type="ECO:0000256" key="6">
    <source>
        <dbReference type="ARBA" id="ARBA00022618"/>
    </source>
</evidence>
<accession>A0A978V7Q0</accession>
<evidence type="ECO:0000256" key="8">
    <source>
        <dbReference type="ARBA" id="ARBA00022776"/>
    </source>
</evidence>
<dbReference type="GO" id="GO:0000940">
    <property type="term" value="C:outer kinetochore"/>
    <property type="evidence" value="ECO:0007669"/>
    <property type="project" value="InterPro"/>
</dbReference>
<dbReference type="OrthoDB" id="193920at2759"/>
<name>A0A978V7Q0_ZIZJJ</name>
<evidence type="ECO:0000313" key="16">
    <source>
        <dbReference type="Proteomes" id="UP000813462"/>
    </source>
</evidence>
<keyword evidence="10" id="KW-0206">Cytoskeleton</keyword>
<dbReference type="EMBL" id="JAEACU010000006">
    <property type="protein sequence ID" value="KAH7523935.1"/>
    <property type="molecule type" value="Genomic_DNA"/>
</dbReference>
<dbReference type="InterPro" id="IPR042091">
    <property type="entry name" value="Ska2_N"/>
</dbReference>
<reference evidence="15" key="1">
    <citation type="journal article" date="2021" name="Front. Plant Sci.">
        <title>Chromosome-Scale Genome Assembly for Chinese Sour Jujube and Insights Into Its Genome Evolution and Domestication Signature.</title>
        <authorList>
            <person name="Shen L.-Y."/>
            <person name="Luo H."/>
            <person name="Wang X.-L."/>
            <person name="Wang X.-M."/>
            <person name="Qiu X.-J."/>
            <person name="Liu H."/>
            <person name="Zhou S.-S."/>
            <person name="Jia K.-H."/>
            <person name="Nie S."/>
            <person name="Bao Y.-T."/>
            <person name="Zhang R.-G."/>
            <person name="Yun Q.-Z."/>
            <person name="Chai Y.-H."/>
            <person name="Lu J.-Y."/>
            <person name="Li Y."/>
            <person name="Zhao S.-W."/>
            <person name="Mao J.-F."/>
            <person name="Jia S.-G."/>
            <person name="Mao Y.-M."/>
        </authorList>
    </citation>
    <scope>NUCLEOTIDE SEQUENCE</scope>
    <source>
        <strain evidence="15">AT0</strain>
        <tissue evidence="15">Leaf</tissue>
    </source>
</reference>
<dbReference type="Pfam" id="PF16740">
    <property type="entry name" value="SKA2"/>
    <property type="match status" value="1"/>
</dbReference>